<evidence type="ECO:0000256" key="1">
    <source>
        <dbReference type="SAM" id="MobiDB-lite"/>
    </source>
</evidence>
<comment type="caution">
    <text evidence="2">The sequence shown here is derived from an EMBL/GenBank/DDBJ whole genome shotgun (WGS) entry which is preliminary data.</text>
</comment>
<dbReference type="InterPro" id="IPR018247">
    <property type="entry name" value="EF_Hand_1_Ca_BS"/>
</dbReference>
<protein>
    <submittedName>
        <fullName evidence="2">Uncharacterized protein</fullName>
    </submittedName>
</protein>
<feature type="region of interest" description="Disordered" evidence="1">
    <location>
        <begin position="121"/>
        <end position="171"/>
    </location>
</feature>
<dbReference type="PROSITE" id="PS00018">
    <property type="entry name" value="EF_HAND_1"/>
    <property type="match status" value="3"/>
</dbReference>
<dbReference type="SUPFAM" id="SSF50939">
    <property type="entry name" value="Sialidases"/>
    <property type="match status" value="1"/>
</dbReference>
<dbReference type="InterPro" id="IPR036278">
    <property type="entry name" value="Sialidase_sf"/>
</dbReference>
<keyword evidence="3" id="KW-1185">Reference proteome</keyword>
<dbReference type="Proteomes" id="UP000679722">
    <property type="component" value="Unassembled WGS sequence"/>
</dbReference>
<dbReference type="RefSeq" id="WP_211536511.1">
    <property type="nucleotide sequence ID" value="NZ_JAGSSV010000010.1"/>
</dbReference>
<sequence>MKSSIFILKKTSDLPAQQLKLGEHSHIFAESGSVYSLVDAETGLYPEGVLLQQEGDDLLLMLDGDVLLVLNEYFNEEKDVSFDQVGHYFAASDSSEAQQPAEHAPSKPIWSAETDTLVSLDNPDAASKAPETVSADGAVDTSLPNELSSANGEVAGMDPARPAPDQAHDKGLGVEEGVVGKGGLESIGWGWYAGAIGLGVIGAAAGGGGSSSSSDSSSGSGVGAATNSISISAAAGTFFSTVQIDVYDTDGNLLVSEDHNYSDGDYVYTGTYSGPILVEISDINNDAADYTDETTGQAKSLGTTLRAMMNTEGSADAAVSVTPLTELATQLAGVTGKAITAENVGFNGQVAKLFGLDSITAKPALTTDNPDDPATADSYGKILAILSGSDSDKDVSAAETISTISASLKEVMEVGKDLQFNSEVAVILSNGLAEFNDKNPDNTMTLDVESGLSKLNVPVLVLGNDEAEKAVKVLNSDDAGSETKLKLNGLSASNEVVLTINGEEITGAVVEDGYLTIPSSIFTGTGNVDVVIKTDGQEFSVKVKVDTEAPVAPTVMITEDANDDSLISAAELDGQVNVTISLTDTGAVVGDTLTVNGESITLTAAHIIEGEVLTAVDAPAEGATVTVEASITDVAGNESETGTDSAKLDTTAAGAPGVTIIEDANDDGLISEAELDGQVNVTLSLTDTNAVEGDILTVNGTEIELTAAHITAGEVLTAVDVPAEGATLTVEATITDAAGNVSETGSDSAKLDTTATGAPGVTITDDGNSDGLISQAELGADNVQVSVAVNAADLAEGGSVTLTIINGDAESPVTLTKADLDESETYSYDASTGKITWTESVAEGANIDVSATQMDAAGNVSETGTDSAKLDTTAAGAPGVDITEDADNDGYINKDELSGDVNVTLFLTDTNAVEGDILTVNGTEIELTAAHITAGEVLTAVDAPAEGATLTVEATITDAAGNVSDKGTDSAKLDTTAAGAPGVTIKDDANDDGLISAAELDGQVNVTLSLTDTGAVEGDTLTVNGESITLTAAHIIEDEVLTAVDAPAEGATLTVEATITDAAGNVSERGTDSAIIDTSVSAPSLSFSTTPNDLISTTVTVSLAEDVASWQYSLDGGDSWQDGQGERFSLAPETTYNVGEIRVRQRDMAGNVSDSVSNESVLETDVAIDPPSFELASDTGQSNVDFITSSTTVNVSSLEGAEYWNYSVDGGGSWSDDQSVETTSFELEDGVYTIGTILVTQTDADGNESTYANNPTKITIDTNIDSPAFNITDTGAFNSDGVTNELNVDVDLAIDVASWQFSLNGGQTWQSGSGGSFTLSANESYEEGQIQVKQTDIAGNESLVVMNTNEITTDISLLSSPVFGLNDDTGENKTDGISKDATVLVEMSEDVYIWQYSLDSGSTWSGEQSPEVESFELNGNTIYQAGQIQVRQIDLAGNVSTSSNPNIITIDTTMLSEPTITLNDDTGFNDSDSITQDSTINVELAEDAVSWTFSTDAGETWSGSQDISVTSFELGENSYYGSSGIQVKQFDAAGNESDPTVLSYVQTDTEVETPILELTITGANGTHTSELEVSVGLVNDVSTWRYSLDGGSNWQEGNGTSFTLEDSSTYAAGDIKVEQTDMAGNISASAVVDQAVITNTSLPSIPQLNFSYSNDYYSYVTSDTTVTVTLDENVASWRYSKDAGFSWTEGVGDSFELETGQGVYYGVGDLLVEQTDPAGNVSSQGLNESYISIDTIAPKPTFELVEDTGANDADGITSNITVNFTYINEWLPDSWQYSLDGGETWSEPSANNSSNSFALESNTFYEVGEIQVRQTDLAGNVSLAYSNEIEITTDTLAPVAPSFALHNDTGDSDSDYITSDTTIDVTSIESGASWQYSLDGGETWIEGSGTSFEMGALQTYKIGQIQVRQIDVAGNISAVASNDVVFVSDSLPAPIVTLAEDSGVSDSDNVTNVMTVNVGLDANATSWQYSLDAGGNWLDGVGDSFELAENTTYETGQIQVKQFDVNSNESSIFSNDTQVITDIIAPSEDSIDVLEDGSAEIELGEYYRNVESYQVGDTGEVIQTWIYYPDYSNQATLNIQRVTEEGELSNLPYVIELGSSFEGYYINDVLTAGSDDSVIISWQGFEYNDEENEYEDSALFFQLFDSNWSPIGEVQQAESSTDWHNDSEIFALNGSNQFALTWVEESNDGVNAYLQLLNAKTGEQGQLLTFTDSVTPYVQSIGNSGQFLVVWNEVQNFKEASAITKTQTYNADGTPANAAFELNPDAGEYSEDIYPLGSEGAFVALMVNETEGTLSLQTVSATGQLADRVELGRYSNDGDFEIDISTVNTDNDFAITWAGLNDTDETTLYTQLFHADGTADGEALSLPMLFDGEEEYGIDFSLVSGTSDQGYFINAEQYFYGEQEEDTSEIAVYFIKDNEVTVIAQSEENDNWHSFGTELLNDEGDVLVYKEGQDLESYDSDSWFQIYNADGTAKTAQTFFADGIYNLDFTVVNDEGDFLVSWVSYGGYQDENYQWISQTTNHIQLYAADGSLITPTEINPGEELSVYTAEAGAVYIVNADEEVVSMTDIIELESDLWNSVETEGDVNVSVSSSDLGEGSYYLYVSDLAGNLTQHAKLVNIVPFDSEFSEPDVDLNADTGWSDEDDITNDTLVNVKLTDGAIRWEYSLDHGVTWTKGENDSFDLTDNTEFNLNDIQIRQYDEEDNVSEVASNSDGYLITDNQISVPEIEIVGTTVLVTLDDDWHVWDYSLDGGDTWLTSNTDSFQLEPDTTYEAGSIIVWQEDRAGNEGELEYNQTYTTPAPYQAPTFKLFEDTGISESDGITNEGSLDVTLADDAVAFEYSLDGGENWQFGSGAYVLLGDTEFATKDFVAYQYDADGNESELTLDYDDESVDFAIGFDVLEGTVRWKYSIDDGETFTEKNWADVDGHFIDLDYGEEYAIGDIQVRQINAEGEISLVAKNELVIIVDDNAPYDLTVSPSYTKLEGTDTSLGSFDLQSTKSETLGDSGLFNLSWVEQNYIEGESTTEAFVQVIDSDGNAVSEKIAIAPTTEDVRIPAIEMIALGNTGSFVVTWWEQNDDYTEKNYFYQVYDADGAVTSPVGMEGEYYEEFISSVNDNGNFVLSYYSDIGDEQHTKSALFDVNGDKITDLLDIEYSYSLAETLSVGSEGNFVVLQNNTLALFDEVGVAINSTTLSSWSPELLTLGTSGGYGALYTGDVYYESFGEYVNSIVIDRFDESGTSLEEVALVTLGDGGYADILSATASDNGGFAVSWSNNSQTYLQAFDADGASFSEAVVIVPASDLGTVNAWGVSIESIEYNSSYIVTGEYNVQNNETNYYSGTVYFARLMDSDGAMTTIFESDAYSNYKVAAVGDNGAFVVTWEESDEYGQDLMVQVHNADGTVSDVVTLEASQYSYDQNGFIIELDNGEFAVSWTGDVYYSQDNKTSNVYIQKFNADGTIVDKTIIDDTGEVSVESADDGIAYLVSSDLFNDTDSASFFDDYGQWEDVYYDSLMDKTDNSSQWNSVEVTGGEEAFISAEGLETGSYYVLMADTAGNVYLSDVGITVNQAVTFDLVNGESTDLDSQTFDADETYNIYINIGDGSTLTLNNGEQWSGAANLGEDDTIILITNSSVTGFSVDNEDITWASGSGDAILSNSGEFTIEDSPAVDLWDGNVTAMSNVMVQVTEPSDV</sequence>
<accession>A0ABS5HDY6</accession>
<dbReference type="Gene3D" id="2.60.40.10">
    <property type="entry name" value="Immunoglobulins"/>
    <property type="match status" value="4"/>
</dbReference>
<name>A0ABS5HDY6_9GAMM</name>
<feature type="compositionally biased region" description="Polar residues" evidence="1">
    <location>
        <begin position="142"/>
        <end position="151"/>
    </location>
</feature>
<reference evidence="2 3" key="1">
    <citation type="submission" date="2021-04" db="EMBL/GenBank/DDBJ databases">
        <authorList>
            <person name="Sun C."/>
        </authorList>
    </citation>
    <scope>NUCLEOTIDE SEQUENCE [LARGE SCALE GENOMIC DNA]</scope>
    <source>
        <strain evidence="2 3">A79</strain>
    </source>
</reference>
<reference evidence="3" key="2">
    <citation type="submission" date="2023-07" db="EMBL/GenBank/DDBJ databases">
        <title>Marinomonas vulgaris A79, complete genome.</title>
        <authorList>
            <person name="Ying J.-J."/>
        </authorList>
    </citation>
    <scope>NUCLEOTIDE SEQUENCE [LARGE SCALE GENOMIC DNA]</scope>
    <source>
        <strain evidence="3">A79</strain>
    </source>
</reference>
<gene>
    <name evidence="2" type="ORF">J9B83_09440</name>
</gene>
<dbReference type="InterPro" id="IPR013783">
    <property type="entry name" value="Ig-like_fold"/>
</dbReference>
<evidence type="ECO:0000313" key="3">
    <source>
        <dbReference type="Proteomes" id="UP000679722"/>
    </source>
</evidence>
<organism evidence="2 3">
    <name type="scientific">Marinomonas vulgaris</name>
    <dbReference type="NCBI Taxonomy" id="2823372"/>
    <lineage>
        <taxon>Bacteria</taxon>
        <taxon>Pseudomonadati</taxon>
        <taxon>Pseudomonadota</taxon>
        <taxon>Gammaproteobacteria</taxon>
        <taxon>Oceanospirillales</taxon>
        <taxon>Oceanospirillaceae</taxon>
        <taxon>Marinomonas</taxon>
    </lineage>
</organism>
<evidence type="ECO:0000313" key="2">
    <source>
        <dbReference type="EMBL" id="MBR7889164.1"/>
    </source>
</evidence>
<proteinExistence type="predicted"/>
<dbReference type="EMBL" id="JAGSSV010000010">
    <property type="protein sequence ID" value="MBR7889164.1"/>
    <property type="molecule type" value="Genomic_DNA"/>
</dbReference>